<dbReference type="OrthoDB" id="2641051at2"/>
<evidence type="ECO:0000313" key="2">
    <source>
        <dbReference type="Proteomes" id="UP000234789"/>
    </source>
</evidence>
<keyword evidence="2" id="KW-1185">Reference proteome</keyword>
<evidence type="ECO:0000313" key="1">
    <source>
        <dbReference type="EMBL" id="PLT44832.1"/>
    </source>
</evidence>
<comment type="caution">
    <text evidence="1">The sequence shown here is derived from an EMBL/GenBank/DDBJ whole genome shotgun (WGS) entry which is preliminary data.</text>
</comment>
<organism evidence="1 2">
    <name type="scientific">Paenibacillus pasadenensis</name>
    <dbReference type="NCBI Taxonomy" id="217090"/>
    <lineage>
        <taxon>Bacteria</taxon>
        <taxon>Bacillati</taxon>
        <taxon>Bacillota</taxon>
        <taxon>Bacilli</taxon>
        <taxon>Bacillales</taxon>
        <taxon>Paenibacillaceae</taxon>
        <taxon>Paenibacillus</taxon>
    </lineage>
</organism>
<dbReference type="AlphaFoldDB" id="A0A2N5N3F1"/>
<dbReference type="RefSeq" id="WP_127464560.1">
    <property type="nucleotide sequence ID" value="NZ_BIMM01000079.1"/>
</dbReference>
<gene>
    <name evidence="1" type="ORF">B8V81_3263</name>
</gene>
<proteinExistence type="predicted"/>
<name>A0A2N5N3F1_9BACL</name>
<protein>
    <submittedName>
        <fullName evidence="1">Uncharacterized protein</fullName>
    </submittedName>
</protein>
<dbReference type="Proteomes" id="UP000234789">
    <property type="component" value="Unassembled WGS sequence"/>
</dbReference>
<dbReference type="EMBL" id="NFEZ01000004">
    <property type="protein sequence ID" value="PLT44832.1"/>
    <property type="molecule type" value="Genomic_DNA"/>
</dbReference>
<reference evidence="1 2" key="1">
    <citation type="submission" date="2017-05" db="EMBL/GenBank/DDBJ databases">
        <title>Functional genome analysis of Paenibacillus pasadenensis strain R16: insights on endophytic life style and antifungal activity.</title>
        <authorList>
            <person name="Passera A."/>
            <person name="Marcolungo L."/>
            <person name="Casati P."/>
            <person name="Brasca M."/>
            <person name="Quaglino F."/>
            <person name="Delledonne M."/>
        </authorList>
    </citation>
    <scope>NUCLEOTIDE SEQUENCE [LARGE SCALE GENOMIC DNA]</scope>
    <source>
        <strain evidence="1 2">R16</strain>
    </source>
</reference>
<sequence length="77" mass="8490">MMRFNDQFHCLSCDRQLPGAEASVLFRTGFYRVDYRLGCCKACEDQAEGGAAADRDGQAPGARDIAHSRFAHYSISA</sequence>
<accession>A0A2N5N3F1</accession>